<dbReference type="InterPro" id="IPR001486">
    <property type="entry name" value="Hemoglobin_trunc"/>
</dbReference>
<dbReference type="CDD" id="cd14775">
    <property type="entry name" value="TrHb2_O-like"/>
    <property type="match status" value="1"/>
</dbReference>
<name>A0A4R9I7Y2_9LEPT</name>
<dbReference type="GO" id="GO:0019825">
    <property type="term" value="F:oxygen binding"/>
    <property type="evidence" value="ECO:0007669"/>
    <property type="project" value="InterPro"/>
</dbReference>
<keyword evidence="3 5" id="KW-0479">Metal-binding</keyword>
<accession>A0A4R9I7Y2</accession>
<dbReference type="Pfam" id="PF01152">
    <property type="entry name" value="Bac_globin"/>
    <property type="match status" value="1"/>
</dbReference>
<keyword evidence="2 5" id="KW-0349">Heme</keyword>
<reference evidence="6" key="1">
    <citation type="journal article" date="2019" name="PLoS Negl. Trop. Dis.">
        <title>Revisiting the worldwide diversity of Leptospira species in the environment.</title>
        <authorList>
            <person name="Vincent A.T."/>
            <person name="Schiettekatte O."/>
            <person name="Bourhy P."/>
            <person name="Veyrier F.J."/>
            <person name="Picardeau M."/>
        </authorList>
    </citation>
    <scope>NUCLEOTIDE SEQUENCE [LARGE SCALE GENOMIC DNA]</scope>
    <source>
        <strain evidence="6">201800287</strain>
    </source>
</reference>
<keyword evidence="1" id="KW-0813">Transport</keyword>
<dbReference type="InterPro" id="IPR012292">
    <property type="entry name" value="Globin/Proto"/>
</dbReference>
<evidence type="ECO:0000313" key="6">
    <source>
        <dbReference type="EMBL" id="TGK82271.1"/>
    </source>
</evidence>
<sequence>MKNDPQRTNGAYLLSKDNFNQKKIPTLFEWAGDMTTFEKLFGRFYEKVLKDDLLGDVFKNMSPDHVQHVAHFVAEVFGGEKLYTNLDKGSHSKMIGHHIGKMLSEEKRQRWVHLLLQTADEVGLKSDPEFRSAFVGYIEWGTRLAVINSQLIENPMATSEPMPKWGWGETGGPYQPNEN</sequence>
<dbReference type="EMBL" id="RQFK01000026">
    <property type="protein sequence ID" value="TGK82271.1"/>
    <property type="molecule type" value="Genomic_DNA"/>
</dbReference>
<evidence type="ECO:0000313" key="7">
    <source>
        <dbReference type="Proteomes" id="UP000298009"/>
    </source>
</evidence>
<dbReference type="GO" id="GO:0020037">
    <property type="term" value="F:heme binding"/>
    <property type="evidence" value="ECO:0007669"/>
    <property type="project" value="InterPro"/>
</dbReference>
<gene>
    <name evidence="6" type="ORF">EHQ24_13485</name>
</gene>
<evidence type="ECO:0000256" key="2">
    <source>
        <dbReference type="ARBA" id="ARBA00022617"/>
    </source>
</evidence>
<dbReference type="OrthoDB" id="25954at2"/>
<dbReference type="InterPro" id="IPR009050">
    <property type="entry name" value="Globin-like_sf"/>
</dbReference>
<protein>
    <submittedName>
        <fullName evidence="6">Globin</fullName>
    </submittedName>
</protein>
<evidence type="ECO:0000256" key="5">
    <source>
        <dbReference type="PIRSR" id="PIRSR601486-1"/>
    </source>
</evidence>
<evidence type="ECO:0000256" key="3">
    <source>
        <dbReference type="ARBA" id="ARBA00022723"/>
    </source>
</evidence>
<evidence type="ECO:0000256" key="4">
    <source>
        <dbReference type="ARBA" id="ARBA00023004"/>
    </source>
</evidence>
<keyword evidence="4 5" id="KW-0408">Iron</keyword>
<dbReference type="Proteomes" id="UP000298009">
    <property type="component" value="Unassembled WGS sequence"/>
</dbReference>
<comment type="caution">
    <text evidence="6">The sequence shown here is derived from an EMBL/GenBank/DDBJ whole genome shotgun (WGS) entry which is preliminary data.</text>
</comment>
<proteinExistence type="predicted"/>
<organism evidence="6 7">
    <name type="scientific">Leptospira noumeaensis</name>
    <dbReference type="NCBI Taxonomy" id="2484964"/>
    <lineage>
        <taxon>Bacteria</taxon>
        <taxon>Pseudomonadati</taxon>
        <taxon>Spirochaetota</taxon>
        <taxon>Spirochaetia</taxon>
        <taxon>Leptospirales</taxon>
        <taxon>Leptospiraceae</taxon>
        <taxon>Leptospira</taxon>
    </lineage>
</organism>
<dbReference type="SUPFAM" id="SSF46458">
    <property type="entry name" value="Globin-like"/>
    <property type="match status" value="1"/>
</dbReference>
<dbReference type="Gene3D" id="1.10.490.10">
    <property type="entry name" value="Globins"/>
    <property type="match status" value="1"/>
</dbReference>
<evidence type="ECO:0000256" key="1">
    <source>
        <dbReference type="ARBA" id="ARBA00022448"/>
    </source>
</evidence>
<dbReference type="GO" id="GO:0046872">
    <property type="term" value="F:metal ion binding"/>
    <property type="evidence" value="ECO:0007669"/>
    <property type="project" value="UniProtKB-KW"/>
</dbReference>
<dbReference type="AlphaFoldDB" id="A0A4R9I7Y2"/>
<feature type="binding site" description="distal binding residue" evidence="5">
    <location>
        <position position="68"/>
    </location>
    <ligand>
        <name>heme</name>
        <dbReference type="ChEBI" id="CHEBI:30413"/>
    </ligand>
    <ligandPart>
        <name>Fe</name>
        <dbReference type="ChEBI" id="CHEBI:18248"/>
    </ligandPart>
</feature>
<keyword evidence="7" id="KW-1185">Reference proteome</keyword>